<evidence type="ECO:0000313" key="2">
    <source>
        <dbReference type="Proteomes" id="UP000789396"/>
    </source>
</evidence>
<dbReference type="AlphaFoldDB" id="A0A9N9IJQ5"/>
<evidence type="ECO:0000313" key="1">
    <source>
        <dbReference type="EMBL" id="CAG8738569.1"/>
    </source>
</evidence>
<organism evidence="1 2">
    <name type="scientific">Racocetra fulgida</name>
    <dbReference type="NCBI Taxonomy" id="60492"/>
    <lineage>
        <taxon>Eukaryota</taxon>
        <taxon>Fungi</taxon>
        <taxon>Fungi incertae sedis</taxon>
        <taxon>Mucoromycota</taxon>
        <taxon>Glomeromycotina</taxon>
        <taxon>Glomeromycetes</taxon>
        <taxon>Diversisporales</taxon>
        <taxon>Gigasporaceae</taxon>
        <taxon>Racocetra</taxon>
    </lineage>
</organism>
<sequence length="71" mass="8103">FCKIIKEEYQDFDIDNSIKILLNDSNYQLTWISYNKFKNIKKIGSGGIATVYSASWRTTTTSFAKSIQSAP</sequence>
<accession>A0A9N9IJQ5</accession>
<dbReference type="Gene3D" id="3.30.200.20">
    <property type="entry name" value="Phosphorylase Kinase, domain 1"/>
    <property type="match status" value="1"/>
</dbReference>
<name>A0A9N9IJQ5_9GLOM</name>
<reference evidence="1" key="1">
    <citation type="submission" date="2021-06" db="EMBL/GenBank/DDBJ databases">
        <authorList>
            <person name="Kallberg Y."/>
            <person name="Tangrot J."/>
            <person name="Rosling A."/>
        </authorList>
    </citation>
    <scope>NUCLEOTIDE SEQUENCE</scope>
    <source>
        <strain evidence="1">IN212</strain>
    </source>
</reference>
<feature type="non-terminal residue" evidence="1">
    <location>
        <position position="71"/>
    </location>
</feature>
<proteinExistence type="predicted"/>
<comment type="caution">
    <text evidence="1">The sequence shown here is derived from an EMBL/GenBank/DDBJ whole genome shotgun (WGS) entry which is preliminary data.</text>
</comment>
<gene>
    <name evidence="1" type="ORF">RFULGI_LOCUS12678</name>
</gene>
<protein>
    <submittedName>
        <fullName evidence="1">12145_t:CDS:1</fullName>
    </submittedName>
</protein>
<keyword evidence="2" id="KW-1185">Reference proteome</keyword>
<dbReference type="OrthoDB" id="2425401at2759"/>
<dbReference type="Proteomes" id="UP000789396">
    <property type="component" value="Unassembled WGS sequence"/>
</dbReference>
<dbReference type="SUPFAM" id="SSF56112">
    <property type="entry name" value="Protein kinase-like (PK-like)"/>
    <property type="match status" value="1"/>
</dbReference>
<feature type="non-terminal residue" evidence="1">
    <location>
        <position position="1"/>
    </location>
</feature>
<dbReference type="EMBL" id="CAJVPZ010031154">
    <property type="protein sequence ID" value="CAG8738569.1"/>
    <property type="molecule type" value="Genomic_DNA"/>
</dbReference>
<dbReference type="InterPro" id="IPR011009">
    <property type="entry name" value="Kinase-like_dom_sf"/>
</dbReference>